<dbReference type="EMBL" id="CAAHFG010000001">
    <property type="protein sequence ID" value="VGO12325.1"/>
    <property type="molecule type" value="Genomic_DNA"/>
</dbReference>
<evidence type="ECO:0000259" key="6">
    <source>
        <dbReference type="Pfam" id="PF00884"/>
    </source>
</evidence>
<evidence type="ECO:0000256" key="5">
    <source>
        <dbReference type="SAM" id="SignalP"/>
    </source>
</evidence>
<dbReference type="InterPro" id="IPR050738">
    <property type="entry name" value="Sulfatase"/>
</dbReference>
<dbReference type="RefSeq" id="WP_136078000.1">
    <property type="nucleotide sequence ID" value="NZ_CAAHFG010000001.1"/>
</dbReference>
<dbReference type="SUPFAM" id="SSF53649">
    <property type="entry name" value="Alkaline phosphatase-like"/>
    <property type="match status" value="1"/>
</dbReference>
<dbReference type="PANTHER" id="PTHR42693:SF53">
    <property type="entry name" value="ENDO-4-O-SULFATASE"/>
    <property type="match status" value="1"/>
</dbReference>
<proteinExistence type="inferred from homology"/>
<reference evidence="7 8" key="1">
    <citation type="submission" date="2019-04" db="EMBL/GenBank/DDBJ databases">
        <authorList>
            <person name="Van Vliet M D."/>
        </authorList>
    </citation>
    <scope>NUCLEOTIDE SEQUENCE [LARGE SCALE GENOMIC DNA]</scope>
    <source>
        <strain evidence="7 8">F1</strain>
    </source>
</reference>
<dbReference type="CDD" id="cd16143">
    <property type="entry name" value="ARS_like"/>
    <property type="match status" value="1"/>
</dbReference>
<name>A0A6C2TXH3_PONDE</name>
<keyword evidence="3" id="KW-0378">Hydrolase</keyword>
<dbReference type="GO" id="GO:0046872">
    <property type="term" value="F:metal ion binding"/>
    <property type="evidence" value="ECO:0007669"/>
    <property type="project" value="UniProtKB-KW"/>
</dbReference>
<gene>
    <name evidence="7" type="primary">atsA_28</name>
    <name evidence="7" type="ORF">PDESU_00877</name>
</gene>
<dbReference type="InterPro" id="IPR024607">
    <property type="entry name" value="Sulfatase_CS"/>
</dbReference>
<comment type="similarity">
    <text evidence="1">Belongs to the sulfatase family.</text>
</comment>
<dbReference type="PROSITE" id="PS00523">
    <property type="entry name" value="SULFATASE_1"/>
    <property type="match status" value="1"/>
</dbReference>
<evidence type="ECO:0000256" key="1">
    <source>
        <dbReference type="ARBA" id="ARBA00008779"/>
    </source>
</evidence>
<evidence type="ECO:0000313" key="7">
    <source>
        <dbReference type="EMBL" id="VGO12325.1"/>
    </source>
</evidence>
<keyword evidence="8" id="KW-1185">Reference proteome</keyword>
<evidence type="ECO:0000256" key="4">
    <source>
        <dbReference type="ARBA" id="ARBA00022837"/>
    </source>
</evidence>
<keyword evidence="4" id="KW-0106">Calcium</keyword>
<dbReference type="PANTHER" id="PTHR42693">
    <property type="entry name" value="ARYLSULFATASE FAMILY MEMBER"/>
    <property type="match status" value="1"/>
</dbReference>
<dbReference type="PROSITE" id="PS00149">
    <property type="entry name" value="SULFATASE_2"/>
    <property type="match status" value="1"/>
</dbReference>
<evidence type="ECO:0000256" key="2">
    <source>
        <dbReference type="ARBA" id="ARBA00022723"/>
    </source>
</evidence>
<dbReference type="Gene3D" id="3.40.720.10">
    <property type="entry name" value="Alkaline Phosphatase, subunit A"/>
    <property type="match status" value="1"/>
</dbReference>
<dbReference type="AlphaFoldDB" id="A0A6C2TXH3"/>
<dbReference type="GO" id="GO:0004065">
    <property type="term" value="F:arylsulfatase activity"/>
    <property type="evidence" value="ECO:0007669"/>
    <property type="project" value="TreeGrafter"/>
</dbReference>
<keyword evidence="2" id="KW-0479">Metal-binding</keyword>
<keyword evidence="5" id="KW-0732">Signal</keyword>
<feature type="signal peptide" evidence="5">
    <location>
        <begin position="1"/>
        <end position="20"/>
    </location>
</feature>
<evidence type="ECO:0000256" key="3">
    <source>
        <dbReference type="ARBA" id="ARBA00022801"/>
    </source>
</evidence>
<organism evidence="7 8">
    <name type="scientific">Pontiella desulfatans</name>
    <dbReference type="NCBI Taxonomy" id="2750659"/>
    <lineage>
        <taxon>Bacteria</taxon>
        <taxon>Pseudomonadati</taxon>
        <taxon>Kiritimatiellota</taxon>
        <taxon>Kiritimatiellia</taxon>
        <taxon>Kiritimatiellales</taxon>
        <taxon>Pontiellaceae</taxon>
        <taxon>Pontiella</taxon>
    </lineage>
</organism>
<dbReference type="Proteomes" id="UP000366872">
    <property type="component" value="Unassembled WGS sequence"/>
</dbReference>
<feature type="chain" id="PRO_5028965960" evidence="5">
    <location>
        <begin position="21"/>
        <end position="497"/>
    </location>
</feature>
<accession>A0A6C2TXH3</accession>
<evidence type="ECO:0000313" key="8">
    <source>
        <dbReference type="Proteomes" id="UP000366872"/>
    </source>
</evidence>
<feature type="domain" description="Sulfatase N-terminal" evidence="6">
    <location>
        <begin position="23"/>
        <end position="380"/>
    </location>
</feature>
<dbReference type="InterPro" id="IPR000917">
    <property type="entry name" value="Sulfatase_N"/>
</dbReference>
<dbReference type="InterPro" id="IPR017850">
    <property type="entry name" value="Alkaline_phosphatase_core_sf"/>
</dbReference>
<dbReference type="Gene3D" id="3.30.1120.10">
    <property type="match status" value="1"/>
</dbReference>
<dbReference type="Pfam" id="PF00884">
    <property type="entry name" value="Sulfatase"/>
    <property type="match status" value="1"/>
</dbReference>
<protein>
    <submittedName>
        <fullName evidence="7">Arylsulfatase</fullName>
    </submittedName>
</protein>
<sequence>MNHRTVLACIALAATTLASASNPNIIYILCDDLGYGDVGICNPDGKISTPYMDRLGHEGMVFTDAHSGSAVCTPTRYGVLTGRYCWRSRLKRSVLKGYSKHLIEEGRTTVASLLKDQGYHTAFIGKWHMGWDWSLPKGFDVRSISYETNPPVDYSKPVKNGPKENGFIYSYGHCGSLDMPPYVYVENGMPTAIPEKDTVVTREESKNGWWRKGPTSPDFDHWDVLPNFTRRAVKYVEEQAKTDAPFFLYLPLPSPHTPVLPTKEFVGKSGIDSIYADFTLMTDNCIGQVMKAVEKAGVSDNTLIIVTSDNGCSPQADFEELLTQGHNPSHIYRGSKADIFEGGHRVPFIVRWPAKVKAGSVCADTTCLTDLMATCAEIAGTKLPTNAGEDSTSMLPNLLGTAKKPVREATVHHSIDGTFAIRQGKWKFIAAPHSGGWSSPRQKEKELWKDLPNVQLYNLEVDPGETTNLQDQHPEVVERLKVLIKKYKSEGRSTPAL</sequence>